<evidence type="ECO:0000313" key="1">
    <source>
        <dbReference type="EMBL" id="EPE28260.1"/>
    </source>
</evidence>
<evidence type="ECO:0000313" key="2">
    <source>
        <dbReference type="Proteomes" id="UP000016922"/>
    </source>
</evidence>
<keyword evidence="2" id="KW-1185">Reference proteome</keyword>
<reference evidence="1 2" key="1">
    <citation type="journal article" date="2013" name="BMC Genomics">
        <title>Genomics-driven discovery of the pneumocandin biosynthetic gene cluster in the fungus Glarea lozoyensis.</title>
        <authorList>
            <person name="Chen L."/>
            <person name="Yue Q."/>
            <person name="Zhang X."/>
            <person name="Xiang M."/>
            <person name="Wang C."/>
            <person name="Li S."/>
            <person name="Che Y."/>
            <person name="Ortiz-Lopez F.J."/>
            <person name="Bills G.F."/>
            <person name="Liu X."/>
            <person name="An Z."/>
        </authorList>
    </citation>
    <scope>NUCLEOTIDE SEQUENCE [LARGE SCALE GENOMIC DNA]</scope>
    <source>
        <strain evidence="2">ATCC 20868 / MF5171</strain>
    </source>
</reference>
<dbReference type="EMBL" id="KE145368">
    <property type="protein sequence ID" value="EPE28260.1"/>
    <property type="molecule type" value="Genomic_DNA"/>
</dbReference>
<organism evidence="1 2">
    <name type="scientific">Glarea lozoyensis (strain ATCC 20868 / MF5171)</name>
    <dbReference type="NCBI Taxonomy" id="1116229"/>
    <lineage>
        <taxon>Eukaryota</taxon>
        <taxon>Fungi</taxon>
        <taxon>Dikarya</taxon>
        <taxon>Ascomycota</taxon>
        <taxon>Pezizomycotina</taxon>
        <taxon>Leotiomycetes</taxon>
        <taxon>Helotiales</taxon>
        <taxon>Helotiaceae</taxon>
        <taxon>Glarea</taxon>
    </lineage>
</organism>
<dbReference type="KEGG" id="glz:GLAREA_09380"/>
<gene>
    <name evidence="1" type="ORF">GLAREA_09380</name>
</gene>
<dbReference type="Proteomes" id="UP000016922">
    <property type="component" value="Unassembled WGS sequence"/>
</dbReference>
<dbReference type="GeneID" id="19468428"/>
<sequence length="73" mass="8799">MFPSEANRFEEEFRGYIFDGQLFCHIEERKFWKPFSSNEGIERNDMIVEGSTLSDEMRWNTEEERIIDANMVL</sequence>
<name>S3CRG5_GLAL2</name>
<dbReference type="HOGENOM" id="CLU_2705010_0_0_1"/>
<dbReference type="RefSeq" id="XP_008084168.1">
    <property type="nucleotide sequence ID" value="XM_008085977.1"/>
</dbReference>
<accession>S3CRG5</accession>
<protein>
    <submittedName>
        <fullName evidence="1">Uncharacterized protein</fullName>
    </submittedName>
</protein>
<proteinExistence type="predicted"/>
<dbReference type="AlphaFoldDB" id="S3CRG5"/>